<organism evidence="2 3">
    <name type="scientific">Mycolicibacterium tusciae</name>
    <dbReference type="NCBI Taxonomy" id="75922"/>
    <lineage>
        <taxon>Bacteria</taxon>
        <taxon>Bacillati</taxon>
        <taxon>Actinomycetota</taxon>
        <taxon>Actinomycetes</taxon>
        <taxon>Mycobacteriales</taxon>
        <taxon>Mycobacteriaceae</taxon>
        <taxon>Mycolicibacterium</taxon>
    </lineage>
</organism>
<dbReference type="EMBL" id="MVIM01000020">
    <property type="protein sequence ID" value="ORB61813.1"/>
    <property type="molecule type" value="Genomic_DNA"/>
</dbReference>
<dbReference type="SUPFAM" id="SSF53335">
    <property type="entry name" value="S-adenosyl-L-methionine-dependent methyltransferases"/>
    <property type="match status" value="1"/>
</dbReference>
<protein>
    <submittedName>
        <fullName evidence="2">Uncharacterized protein</fullName>
    </submittedName>
</protein>
<feature type="region of interest" description="Disordered" evidence="1">
    <location>
        <begin position="1"/>
        <end position="23"/>
    </location>
</feature>
<dbReference type="InterPro" id="IPR029063">
    <property type="entry name" value="SAM-dependent_MTases_sf"/>
</dbReference>
<comment type="caution">
    <text evidence="2">The sequence shown here is derived from an EMBL/GenBank/DDBJ whole genome shotgun (WGS) entry which is preliminary data.</text>
</comment>
<sequence length="278" mass="30449">MSSAAHLRSPLVERRPRSEQTGRQIASLLPPHTHYVQPLSGTLEVLLHKPCSALETVNDVDRELVTFWKVLRDRPAELARACALTPHSRVDFSSAISGSRIPGEANEVEIARRVWLRLNHSQSGPARMRPQWQNAATHRKMASALDIAIDQMTETAARIKRVSLESAAPVKLIAAVARQLGVCIYLDLRPDVFGAQGASLVHGARVEPVQVLRAVSTAKAAVVIRAERSAITDSPVRSWTCTSVGEQRDGSAVHLWSNRVLSMQEHLFDLGDYGLGAT</sequence>
<dbReference type="AlphaFoldDB" id="A0A1X0JFY7"/>
<gene>
    <name evidence="2" type="ORF">BST47_26280</name>
</gene>
<accession>A0A1X0JFY7</accession>
<dbReference type="Proteomes" id="UP000192411">
    <property type="component" value="Unassembled WGS sequence"/>
</dbReference>
<evidence type="ECO:0000313" key="3">
    <source>
        <dbReference type="Proteomes" id="UP000192411"/>
    </source>
</evidence>
<name>A0A1X0JFY7_9MYCO</name>
<dbReference type="STRING" id="75922.BST47_26280"/>
<proteinExistence type="predicted"/>
<evidence type="ECO:0000256" key="1">
    <source>
        <dbReference type="SAM" id="MobiDB-lite"/>
    </source>
</evidence>
<evidence type="ECO:0000313" key="2">
    <source>
        <dbReference type="EMBL" id="ORB61813.1"/>
    </source>
</evidence>
<reference evidence="2 3" key="1">
    <citation type="submission" date="2017-02" db="EMBL/GenBank/DDBJ databases">
        <title>The new phylogeny of genus Mycobacterium.</title>
        <authorList>
            <person name="Tortoli E."/>
            <person name="Trovato A."/>
            <person name="Cirillo D.M."/>
        </authorList>
    </citation>
    <scope>NUCLEOTIDE SEQUENCE [LARGE SCALE GENOMIC DNA]</scope>
    <source>
        <strain evidence="2 3">DSM 44338</strain>
    </source>
</reference>
<feature type="compositionally biased region" description="Basic and acidic residues" evidence="1">
    <location>
        <begin position="11"/>
        <end position="20"/>
    </location>
</feature>
<keyword evidence="3" id="KW-1185">Reference proteome</keyword>